<proteinExistence type="predicted"/>
<dbReference type="AlphaFoldDB" id="A0A4Q9HFJ7"/>
<reference evidence="1 2" key="1">
    <citation type="submission" date="2019-02" db="EMBL/GenBank/DDBJ databases">
        <title>Pedobacter kyonggii whole genome sequence analysis.</title>
        <authorList>
            <person name="Dahal R.H."/>
        </authorList>
    </citation>
    <scope>NUCLEOTIDE SEQUENCE [LARGE SCALE GENOMIC DNA]</scope>
    <source>
        <strain evidence="1 2">K-4-11-1</strain>
    </source>
</reference>
<dbReference type="RefSeq" id="WP_131029356.1">
    <property type="nucleotide sequence ID" value="NZ_SIXF01000005.1"/>
</dbReference>
<dbReference type="EMBL" id="SIXF01000005">
    <property type="protein sequence ID" value="TBO43102.1"/>
    <property type="molecule type" value="Genomic_DNA"/>
</dbReference>
<protein>
    <submittedName>
        <fullName evidence="1">Uncharacterized protein</fullName>
    </submittedName>
</protein>
<gene>
    <name evidence="1" type="ORF">EYS08_07030</name>
</gene>
<keyword evidence="2" id="KW-1185">Reference proteome</keyword>
<evidence type="ECO:0000313" key="1">
    <source>
        <dbReference type="EMBL" id="TBO43102.1"/>
    </source>
</evidence>
<accession>A0A4Q9HFJ7</accession>
<organism evidence="1 2">
    <name type="scientific">Pedobacter kyonggii</name>
    <dbReference type="NCBI Taxonomy" id="1926871"/>
    <lineage>
        <taxon>Bacteria</taxon>
        <taxon>Pseudomonadati</taxon>
        <taxon>Bacteroidota</taxon>
        <taxon>Sphingobacteriia</taxon>
        <taxon>Sphingobacteriales</taxon>
        <taxon>Sphingobacteriaceae</taxon>
        <taxon>Pedobacter</taxon>
    </lineage>
</organism>
<name>A0A4Q9HFJ7_9SPHI</name>
<sequence>MIEITIGILGLLIAWFTYKKTFLDKPKEEIEHFTVQFRATQTTSLKVRNDLIKLSQWVFHRKWSHVPRLN</sequence>
<dbReference type="OrthoDB" id="1361235at2"/>
<evidence type="ECO:0000313" key="2">
    <source>
        <dbReference type="Proteomes" id="UP000291819"/>
    </source>
</evidence>
<comment type="caution">
    <text evidence="1">The sequence shown here is derived from an EMBL/GenBank/DDBJ whole genome shotgun (WGS) entry which is preliminary data.</text>
</comment>
<dbReference type="Proteomes" id="UP000291819">
    <property type="component" value="Unassembled WGS sequence"/>
</dbReference>